<keyword evidence="1" id="KW-0732">Signal</keyword>
<organism evidence="2 3">
    <name type="scientific">Donghicola eburneus</name>
    <dbReference type="NCBI Taxonomy" id="393278"/>
    <lineage>
        <taxon>Bacteria</taxon>
        <taxon>Pseudomonadati</taxon>
        <taxon>Pseudomonadota</taxon>
        <taxon>Alphaproteobacteria</taxon>
        <taxon>Rhodobacterales</taxon>
        <taxon>Roseobacteraceae</taxon>
        <taxon>Donghicola</taxon>
    </lineage>
</organism>
<protein>
    <submittedName>
        <fullName evidence="2">Putative secreted protein</fullName>
    </submittedName>
</protein>
<evidence type="ECO:0000313" key="3">
    <source>
        <dbReference type="Proteomes" id="UP000184085"/>
    </source>
</evidence>
<feature type="chain" id="PRO_5009906757" evidence="1">
    <location>
        <begin position="20"/>
        <end position="243"/>
    </location>
</feature>
<evidence type="ECO:0000313" key="2">
    <source>
        <dbReference type="EMBL" id="SCM68668.1"/>
    </source>
</evidence>
<dbReference type="Proteomes" id="UP000184085">
    <property type="component" value="Unassembled WGS sequence"/>
</dbReference>
<sequence>MLRHTGLVLLALAGLSACGPTVPDSAAGITSNSYRSAREAQLNGGIPSAPVVSQETLGNVGTLTPGQPPRARTLAEVKAASEEAINTANLAASNSGAVPLQASPSNPAPELATTANGISSENDFSAVSNERSIEDDKELIERNRSLYTVIQPEALPSRPDGSVNVVSYALATNNRVGQPLYKRSSFRAEAKYARACADYASADLAQAAFLAKGGPEKDRLGVDPDGDGFACTWDPQPFRNAVR</sequence>
<dbReference type="AlphaFoldDB" id="A0A1M4N3S3"/>
<name>A0A1M4N3S3_9RHOB</name>
<keyword evidence="3" id="KW-1185">Reference proteome</keyword>
<dbReference type="EMBL" id="FMJB01000057">
    <property type="protein sequence ID" value="SCM68668.1"/>
    <property type="molecule type" value="Genomic_DNA"/>
</dbReference>
<evidence type="ECO:0000256" key="1">
    <source>
        <dbReference type="SAM" id="SignalP"/>
    </source>
</evidence>
<proteinExistence type="predicted"/>
<dbReference type="PROSITE" id="PS51257">
    <property type="entry name" value="PROKAR_LIPOPROTEIN"/>
    <property type="match status" value="1"/>
</dbReference>
<feature type="signal peptide" evidence="1">
    <location>
        <begin position="1"/>
        <end position="19"/>
    </location>
</feature>
<accession>A0A1M4N3S3</accession>
<reference evidence="3" key="1">
    <citation type="submission" date="2016-09" db="EMBL/GenBank/DDBJ databases">
        <authorList>
            <person name="Wibberg D."/>
        </authorList>
    </citation>
    <scope>NUCLEOTIDE SEQUENCE [LARGE SCALE GENOMIC DNA]</scope>
</reference>
<gene>
    <name evidence="2" type="ORF">KARMA_2893</name>
</gene>